<comment type="catalytic activity">
    <reaction evidence="5 6">
        <text>O-phospho-L-threonyl-[protein] + H2O = L-threonyl-[protein] + phosphate</text>
        <dbReference type="Rhea" id="RHEA:47004"/>
        <dbReference type="Rhea" id="RHEA-COMP:11060"/>
        <dbReference type="Rhea" id="RHEA-COMP:11605"/>
        <dbReference type="ChEBI" id="CHEBI:15377"/>
        <dbReference type="ChEBI" id="CHEBI:30013"/>
        <dbReference type="ChEBI" id="CHEBI:43474"/>
        <dbReference type="ChEBI" id="CHEBI:61977"/>
        <dbReference type="EC" id="3.1.3.16"/>
    </reaction>
</comment>
<keyword evidence="9" id="KW-1185">Reference proteome</keyword>
<dbReference type="Proteomes" id="UP001153076">
    <property type="component" value="Unassembled WGS sequence"/>
</dbReference>
<dbReference type="GO" id="GO:0005634">
    <property type="term" value="C:nucleus"/>
    <property type="evidence" value="ECO:0007669"/>
    <property type="project" value="UniProtKB-SubCell"/>
</dbReference>
<proteinExistence type="predicted"/>
<evidence type="ECO:0000313" key="8">
    <source>
        <dbReference type="EMBL" id="KAJ8452905.1"/>
    </source>
</evidence>
<dbReference type="OrthoDB" id="10249888at2759"/>
<evidence type="ECO:0000256" key="2">
    <source>
        <dbReference type="ARBA" id="ARBA00022801"/>
    </source>
</evidence>
<comment type="function">
    <text evidence="6">This promotes the activity of RNA polymerase II.</text>
</comment>
<dbReference type="CDD" id="cd07521">
    <property type="entry name" value="HAD_FCP1-like"/>
    <property type="match status" value="1"/>
</dbReference>
<gene>
    <name evidence="8" type="ORF">Cgig2_014668</name>
</gene>
<dbReference type="InterPro" id="IPR036412">
    <property type="entry name" value="HAD-like_sf"/>
</dbReference>
<accession>A0A9Q1L1F7</accession>
<evidence type="ECO:0000313" key="9">
    <source>
        <dbReference type="Proteomes" id="UP001153076"/>
    </source>
</evidence>
<comment type="caution">
    <text evidence="8">The sequence shown here is derived from an EMBL/GenBank/DDBJ whole genome shotgun (WGS) entry which is preliminary data.</text>
</comment>
<dbReference type="Gene3D" id="3.40.50.1000">
    <property type="entry name" value="HAD superfamily/HAD-like"/>
    <property type="match status" value="1"/>
</dbReference>
<evidence type="ECO:0000256" key="4">
    <source>
        <dbReference type="ARBA" id="ARBA00047761"/>
    </source>
</evidence>
<keyword evidence="3 6" id="KW-0539">Nucleus</keyword>
<comment type="subcellular location">
    <subcellularLocation>
        <location evidence="1 6">Nucleus</location>
    </subcellularLocation>
</comment>
<dbReference type="SMART" id="SM00577">
    <property type="entry name" value="CPDc"/>
    <property type="match status" value="1"/>
</dbReference>
<dbReference type="EMBL" id="JAKOGI010000002">
    <property type="protein sequence ID" value="KAJ8452905.1"/>
    <property type="molecule type" value="Genomic_DNA"/>
</dbReference>
<dbReference type="InterPro" id="IPR004274">
    <property type="entry name" value="FCP1_dom"/>
</dbReference>
<feature type="domain" description="FCP1 homology" evidence="7">
    <location>
        <begin position="92"/>
        <end position="258"/>
    </location>
</feature>
<dbReference type="SUPFAM" id="SSF56784">
    <property type="entry name" value="HAD-like"/>
    <property type="match status" value="1"/>
</dbReference>
<dbReference type="AlphaFoldDB" id="A0A9Q1L1F7"/>
<evidence type="ECO:0000256" key="5">
    <source>
        <dbReference type="ARBA" id="ARBA00048336"/>
    </source>
</evidence>
<evidence type="ECO:0000256" key="6">
    <source>
        <dbReference type="RuleBase" id="RU366066"/>
    </source>
</evidence>
<organism evidence="8 9">
    <name type="scientific">Carnegiea gigantea</name>
    <dbReference type="NCBI Taxonomy" id="171969"/>
    <lineage>
        <taxon>Eukaryota</taxon>
        <taxon>Viridiplantae</taxon>
        <taxon>Streptophyta</taxon>
        <taxon>Embryophyta</taxon>
        <taxon>Tracheophyta</taxon>
        <taxon>Spermatophyta</taxon>
        <taxon>Magnoliopsida</taxon>
        <taxon>eudicotyledons</taxon>
        <taxon>Gunneridae</taxon>
        <taxon>Pentapetalae</taxon>
        <taxon>Caryophyllales</taxon>
        <taxon>Cactineae</taxon>
        <taxon>Cactaceae</taxon>
        <taxon>Cactoideae</taxon>
        <taxon>Echinocereeae</taxon>
        <taxon>Carnegiea</taxon>
    </lineage>
</organism>
<dbReference type="EC" id="3.1.3.16" evidence="6"/>
<evidence type="ECO:0000256" key="3">
    <source>
        <dbReference type="ARBA" id="ARBA00023242"/>
    </source>
</evidence>
<dbReference type="InterPro" id="IPR011947">
    <property type="entry name" value="FCP1_euk"/>
</dbReference>
<dbReference type="Pfam" id="PF03031">
    <property type="entry name" value="NIF"/>
    <property type="match status" value="1"/>
</dbReference>
<dbReference type="PANTHER" id="PTHR23081:SF36">
    <property type="entry name" value="RNA POLYMERASE II SUBUNIT A C-TERMINAL DOMAIN PHOSPHATASE"/>
    <property type="match status" value="1"/>
</dbReference>
<dbReference type="GO" id="GO:0008420">
    <property type="term" value="F:RNA polymerase II CTD heptapeptide repeat phosphatase activity"/>
    <property type="evidence" value="ECO:0007669"/>
    <property type="project" value="UniProtKB-UniRule"/>
</dbReference>
<dbReference type="InterPro" id="IPR039189">
    <property type="entry name" value="Fcp1"/>
</dbReference>
<reference evidence="8" key="1">
    <citation type="submission" date="2022-04" db="EMBL/GenBank/DDBJ databases">
        <title>Carnegiea gigantea Genome sequencing and assembly v2.</title>
        <authorList>
            <person name="Copetti D."/>
            <person name="Sanderson M.J."/>
            <person name="Burquez A."/>
            <person name="Wojciechowski M.F."/>
        </authorList>
    </citation>
    <scope>NUCLEOTIDE SEQUENCE</scope>
    <source>
        <strain evidence="8">SGP5-SGP5p</strain>
        <tissue evidence="8">Aerial part</tissue>
    </source>
</reference>
<sequence length="327" mass="37478">MGCPVFGFTQKWAQAFGMDFLFEKAICPSLVLAPALPCPHPGFTESVCIVCNKPKPECGDPPTIPFAYIEPGLSLTVPEITRLRDANLRALIRRKKLHLVLDLDHTLLHSTLLDNLTLEQAQHLKTKGSLFRASDGDRVVKLRPGAREFLEKVRAMFDLSIFTMGVWWYAREMADLLDPEGFLFGGRLISREDCLMPKQKTLDVVLAHERVVLIVDDTEEVWRHNHKDNLIKIAPYNFFIRNDTPQVDLDLLGEVKSASRITDDEDEEDEEFIRVLRTLTEVYNGFYGNDCELENYGDVREVLKRLQMNSISRDGKRKRQDDCDIKL</sequence>
<evidence type="ECO:0000259" key="7">
    <source>
        <dbReference type="PROSITE" id="PS50969"/>
    </source>
</evidence>
<comment type="catalytic activity">
    <reaction evidence="4 6">
        <text>O-phospho-L-seryl-[protein] + H2O = L-seryl-[protein] + phosphate</text>
        <dbReference type="Rhea" id="RHEA:20629"/>
        <dbReference type="Rhea" id="RHEA-COMP:9863"/>
        <dbReference type="Rhea" id="RHEA-COMP:11604"/>
        <dbReference type="ChEBI" id="CHEBI:15377"/>
        <dbReference type="ChEBI" id="CHEBI:29999"/>
        <dbReference type="ChEBI" id="CHEBI:43474"/>
        <dbReference type="ChEBI" id="CHEBI:83421"/>
        <dbReference type="EC" id="3.1.3.16"/>
    </reaction>
</comment>
<evidence type="ECO:0000256" key="1">
    <source>
        <dbReference type="ARBA" id="ARBA00004123"/>
    </source>
</evidence>
<name>A0A9Q1L1F7_9CARY</name>
<dbReference type="InterPro" id="IPR023214">
    <property type="entry name" value="HAD_sf"/>
</dbReference>
<dbReference type="NCBIfam" id="TIGR02250">
    <property type="entry name" value="FCP1_euk"/>
    <property type="match status" value="1"/>
</dbReference>
<keyword evidence="2 6" id="KW-0378">Hydrolase</keyword>
<protein>
    <recommendedName>
        <fullName evidence="6">RNA polymerase II C-terminal domain phosphatase-like</fullName>
        <ecNumber evidence="6">3.1.3.16</ecNumber>
    </recommendedName>
</protein>
<dbReference type="PANTHER" id="PTHR23081">
    <property type="entry name" value="RNA POLYMERASE II CTD PHOSPHATASE"/>
    <property type="match status" value="1"/>
</dbReference>
<dbReference type="PROSITE" id="PS50969">
    <property type="entry name" value="FCP1"/>
    <property type="match status" value="1"/>
</dbReference>